<evidence type="ECO:0000256" key="7">
    <source>
        <dbReference type="PIRSR" id="PIRSR000185-3"/>
    </source>
</evidence>
<dbReference type="PATRIC" id="fig|1706438.3.peg.1031"/>
<feature type="site" description="Important for catalysis" evidence="7">
    <location>
        <position position="145"/>
    </location>
</feature>
<protein>
    <recommendedName>
        <fullName evidence="4">Glutamate dehydrogenase</fullName>
    </recommendedName>
</protein>
<dbReference type="InterPro" id="IPR033524">
    <property type="entry name" value="Glu/Leu/Phe/Val_DH_AS"/>
</dbReference>
<feature type="binding site" evidence="6">
    <location>
        <position position="220"/>
    </location>
    <ligand>
        <name>NAD(+)</name>
        <dbReference type="ChEBI" id="CHEBI:57540"/>
    </ligand>
</feature>
<evidence type="ECO:0000256" key="1">
    <source>
        <dbReference type="ARBA" id="ARBA00006382"/>
    </source>
</evidence>
<evidence type="ECO:0000256" key="4">
    <source>
        <dbReference type="PIRNR" id="PIRNR000185"/>
    </source>
</evidence>
<dbReference type="GO" id="GO:0000166">
    <property type="term" value="F:nucleotide binding"/>
    <property type="evidence" value="ECO:0007669"/>
    <property type="project" value="UniProtKB-KW"/>
</dbReference>
<dbReference type="EMBL" id="LNGE01000017">
    <property type="protein sequence ID" value="KYC45507.1"/>
    <property type="molecule type" value="Genomic_DNA"/>
</dbReference>
<comment type="similarity">
    <text evidence="1 4 8">Belongs to the Glu/Leu/Phe/Val dehydrogenases family.</text>
</comment>
<accession>A0A150IRQ1</accession>
<dbReference type="Proteomes" id="UP000092401">
    <property type="component" value="Unassembled WGS sequence"/>
</dbReference>
<dbReference type="InterPro" id="IPR046346">
    <property type="entry name" value="Aminoacid_DH-like_N_sf"/>
</dbReference>
<sequence length="415" mass="46638">MEHIDPFENVLKQLDKVNKVLKLDEGIYEALKKPKRFLEVTVPVTMDNGSVKVFTGYRCQYNDARGPTKGGIRYHWNVSPSEVRALAAWMTWKCAVVDIPYGGGKGGIICNPKEMSDREIERLSRGFIAAIYKFIGPELDIPAPDVYTNPKIMGWMMDEFSKIRQHYSPGVITGKPLAIGGSLGRGDATAKGAWYTIREYIKYLKWDIKKTTSVVQGYGNAGSYIAQFLFDQGSKVIAVSDSQGGIYNEYGLDPYKVLEHKEKTGSVINFPGAKNITNEDLLYLKCDILCPSALENQITAKNADKIQAKMVAELANGPVTPEADEILIKKGVYQLPDFLCNAGGVTVSYFEWVQNLMNYYWSTDEVYEKLDKKMTKAFWDVIKAKEKYNIDMRTASYVVAIERVVDAMKARGFGY</sequence>
<dbReference type="EMBL" id="LNGF01000019">
    <property type="protein sequence ID" value="KYC47650.1"/>
    <property type="molecule type" value="Genomic_DNA"/>
</dbReference>
<name>A0A150IKN1_9EURY</name>
<evidence type="ECO:0000256" key="3">
    <source>
        <dbReference type="ARBA" id="ARBA00023002"/>
    </source>
</evidence>
<dbReference type="SUPFAM" id="SSF53223">
    <property type="entry name" value="Aminoacid dehydrogenase-like, N-terminal domain"/>
    <property type="match status" value="1"/>
</dbReference>
<dbReference type="PANTHER" id="PTHR11606:SF13">
    <property type="entry name" value="GLUTAMATE DEHYDROGENASE 1, MITOCHONDRIAL"/>
    <property type="match status" value="1"/>
</dbReference>
<keyword evidence="6" id="KW-0547">Nucleotide-binding</keyword>
<proteinExistence type="inferred from homology"/>
<evidence type="ECO:0000313" key="11">
    <source>
        <dbReference type="EMBL" id="KYC47650.1"/>
    </source>
</evidence>
<dbReference type="GO" id="GO:0006538">
    <property type="term" value="P:L-glutamate catabolic process"/>
    <property type="evidence" value="ECO:0007669"/>
    <property type="project" value="TreeGrafter"/>
</dbReference>
<reference evidence="13 14" key="1">
    <citation type="journal article" date="2016" name="ISME J.">
        <title>Chasing the elusive Euryarchaeota class WSA2: genomes reveal a uniquely fastidious methyl-reducing methanogen.</title>
        <authorList>
            <person name="Nobu M.K."/>
            <person name="Narihiro T."/>
            <person name="Kuroda K."/>
            <person name="Mei R."/>
            <person name="Liu W.T."/>
        </authorList>
    </citation>
    <scope>NUCLEOTIDE SEQUENCE [LARGE SCALE GENOMIC DNA]</scope>
    <source>
        <strain evidence="10">B03fssc0709_Meth_Bin005</strain>
        <strain evidence="11">B15fssc0709_Meth_Bin003</strain>
        <strain evidence="12">BMIXfssc0709_Meth_Bin006</strain>
    </source>
</reference>
<evidence type="ECO:0000313" key="14">
    <source>
        <dbReference type="Proteomes" id="UP000092401"/>
    </source>
</evidence>
<dbReference type="Pfam" id="PF02812">
    <property type="entry name" value="ELFV_dehydrog_N"/>
    <property type="match status" value="1"/>
</dbReference>
<dbReference type="InterPro" id="IPR033922">
    <property type="entry name" value="NAD_bind_Glu_DH"/>
</dbReference>
<dbReference type="SUPFAM" id="SSF51735">
    <property type="entry name" value="NAD(P)-binding Rossmann-fold domains"/>
    <property type="match status" value="1"/>
</dbReference>
<feature type="binding site" evidence="6">
    <location>
        <position position="348"/>
    </location>
    <ligand>
        <name>substrate</name>
    </ligand>
</feature>
<dbReference type="PANTHER" id="PTHR11606">
    <property type="entry name" value="GLUTAMATE DEHYDROGENASE"/>
    <property type="match status" value="1"/>
</dbReference>
<dbReference type="GO" id="GO:0004352">
    <property type="term" value="F:glutamate dehydrogenase (NAD+) activity"/>
    <property type="evidence" value="ECO:0007669"/>
    <property type="project" value="TreeGrafter"/>
</dbReference>
<dbReference type="PATRIC" id="fig|1706436.3.peg.818"/>
<dbReference type="PRINTS" id="PR00082">
    <property type="entry name" value="GLFDHDRGNASE"/>
</dbReference>
<dbReference type="Proteomes" id="UP000091929">
    <property type="component" value="Unassembled WGS sequence"/>
</dbReference>
<keyword evidence="3 4" id="KW-0560">Oxidoreductase</keyword>
<comment type="subunit">
    <text evidence="2">Homohexamer.</text>
</comment>
<evidence type="ECO:0000259" key="9">
    <source>
        <dbReference type="SMART" id="SM00839"/>
    </source>
</evidence>
<evidence type="ECO:0000313" key="13">
    <source>
        <dbReference type="Proteomes" id="UP000091929"/>
    </source>
</evidence>
<dbReference type="PATRIC" id="fig|1706437.3.peg.981"/>
<dbReference type="Gene3D" id="3.40.50.10860">
    <property type="entry name" value="Leucine Dehydrogenase, chain A, domain 1"/>
    <property type="match status" value="1"/>
</dbReference>
<feature type="binding site" evidence="6">
    <location>
        <position position="93"/>
    </location>
    <ligand>
        <name>substrate</name>
    </ligand>
</feature>
<dbReference type="FunFam" id="3.40.50.10860:FF:000003">
    <property type="entry name" value="Glutamate dehydrogenase"/>
    <property type="match status" value="1"/>
</dbReference>
<dbReference type="InterPro" id="IPR006095">
    <property type="entry name" value="Glu/Leu/Phe/Val/Trp_DH"/>
</dbReference>
<feature type="binding site" evidence="6">
    <location>
        <position position="189"/>
    </location>
    <ligand>
        <name>NAD(+)</name>
        <dbReference type="ChEBI" id="CHEBI:57540"/>
    </ligand>
</feature>
<gene>
    <name evidence="10" type="primary">gdhA</name>
    <name evidence="10" type="ORF">APG10_00809</name>
    <name evidence="11" type="ORF">APG11_00971</name>
    <name evidence="12" type="ORF">APG12_01021</name>
</gene>
<evidence type="ECO:0000256" key="5">
    <source>
        <dbReference type="PIRSR" id="PIRSR000185-1"/>
    </source>
</evidence>
<dbReference type="InterPro" id="IPR006096">
    <property type="entry name" value="Glu/Leu/Phe/Val/Trp_DH_C"/>
</dbReference>
<organism evidence="10 14">
    <name type="scientific">Candidatus Methanofastidiosum methylothiophilum</name>
    <dbReference type="NCBI Taxonomy" id="1705564"/>
    <lineage>
        <taxon>Archaea</taxon>
        <taxon>Methanobacteriati</taxon>
        <taxon>Methanobacteriota</taxon>
        <taxon>Stenosarchaea group</taxon>
        <taxon>Candidatus Methanofastidiosia</taxon>
        <taxon>Candidatus Methanofastidiosales</taxon>
        <taxon>Candidatus Methanofastidiosaceae</taxon>
        <taxon>Candidatus Methanofastidiosum</taxon>
    </lineage>
</organism>
<dbReference type="Proteomes" id="UP000092403">
    <property type="component" value="Unassembled WGS sequence"/>
</dbReference>
<dbReference type="EMBL" id="LNJC01000019">
    <property type="protein sequence ID" value="KYC50111.1"/>
    <property type="molecule type" value="Genomic_DNA"/>
</dbReference>
<dbReference type="SMART" id="SM00839">
    <property type="entry name" value="ELFV_dehydrog"/>
    <property type="match status" value="1"/>
</dbReference>
<evidence type="ECO:0000256" key="2">
    <source>
        <dbReference type="ARBA" id="ARBA00011643"/>
    </source>
</evidence>
<dbReference type="Gene3D" id="3.40.50.720">
    <property type="entry name" value="NAD(P)-binding Rossmann-like Domain"/>
    <property type="match status" value="1"/>
</dbReference>
<evidence type="ECO:0000256" key="6">
    <source>
        <dbReference type="PIRSR" id="PIRSR000185-2"/>
    </source>
</evidence>
<feature type="domain" description="Glutamate/phenylalanine/leucine/valine/L-tryptophan dehydrogenase C-terminal" evidence="9">
    <location>
        <begin position="182"/>
        <end position="412"/>
    </location>
</feature>
<dbReference type="CDD" id="cd01076">
    <property type="entry name" value="NAD_bind_1_Glu_DH"/>
    <property type="match status" value="1"/>
</dbReference>
<accession>A0A150IKN1</accession>
<feature type="binding site" evidence="6">
    <location>
        <position position="69"/>
    </location>
    <ligand>
        <name>substrate</name>
    </ligand>
</feature>
<evidence type="ECO:0000256" key="8">
    <source>
        <dbReference type="RuleBase" id="RU004417"/>
    </source>
</evidence>
<evidence type="ECO:0000313" key="10">
    <source>
        <dbReference type="EMBL" id="KYC45507.1"/>
    </source>
</evidence>
<dbReference type="InterPro" id="IPR006097">
    <property type="entry name" value="Glu/Leu/Phe/Val/Trp_DH_dimer"/>
</dbReference>
<dbReference type="PROSITE" id="PS00074">
    <property type="entry name" value="GLFV_DEHYDROGENASE"/>
    <property type="match status" value="1"/>
</dbReference>
<comment type="caution">
    <text evidence="10">The sequence shown here is derived from an EMBL/GenBank/DDBJ whole genome shotgun (WGS) entry which is preliminary data.</text>
</comment>
<accession>A0A150IYN5</accession>
<dbReference type="InterPro" id="IPR014362">
    <property type="entry name" value="Glu_DH"/>
</dbReference>
<keyword evidence="6" id="KW-0520">NAD</keyword>
<feature type="active site" description="Proton donor" evidence="5">
    <location>
        <position position="105"/>
    </location>
</feature>
<dbReference type="Pfam" id="PF00208">
    <property type="entry name" value="ELFV_dehydrog"/>
    <property type="match status" value="1"/>
</dbReference>
<evidence type="ECO:0000313" key="12">
    <source>
        <dbReference type="EMBL" id="KYC50111.1"/>
    </source>
</evidence>
<dbReference type="PIRSF" id="PIRSF000185">
    <property type="entry name" value="Glu_DH"/>
    <property type="match status" value="1"/>
</dbReference>
<dbReference type="InterPro" id="IPR036291">
    <property type="entry name" value="NAD(P)-bd_dom_sf"/>
</dbReference>
<dbReference type="AlphaFoldDB" id="A0A150IKN1"/>